<dbReference type="PROSITE" id="PS50920">
    <property type="entry name" value="SOLCAR"/>
    <property type="match status" value="3"/>
</dbReference>
<evidence type="ECO:0000256" key="1">
    <source>
        <dbReference type="ARBA" id="ARBA00004141"/>
    </source>
</evidence>
<dbReference type="PANTHER" id="PTHR45667">
    <property type="entry name" value="S-ADENOSYLMETHIONINE MITOCHONDRIAL CARRIER PROTEIN"/>
    <property type="match status" value="1"/>
</dbReference>
<evidence type="ECO:0000256" key="6">
    <source>
        <dbReference type="ARBA" id="ARBA00022989"/>
    </source>
</evidence>
<name>W7TSH7_9STRA</name>
<dbReference type="AlphaFoldDB" id="W7TSH7"/>
<feature type="repeat" description="Solcar" evidence="8">
    <location>
        <begin position="298"/>
        <end position="382"/>
    </location>
</feature>
<evidence type="ECO:0000313" key="11">
    <source>
        <dbReference type="EMBL" id="EWM26453.1"/>
    </source>
</evidence>
<comment type="similarity">
    <text evidence="2 9">Belongs to the mitochondrial carrier (TC 2.A.29) family.</text>
</comment>
<evidence type="ECO:0000256" key="7">
    <source>
        <dbReference type="ARBA" id="ARBA00023136"/>
    </source>
</evidence>
<evidence type="ECO:0000313" key="12">
    <source>
        <dbReference type="Proteomes" id="UP000019335"/>
    </source>
</evidence>
<organism evidence="11 12">
    <name type="scientific">Nannochloropsis gaditana</name>
    <dbReference type="NCBI Taxonomy" id="72520"/>
    <lineage>
        <taxon>Eukaryota</taxon>
        <taxon>Sar</taxon>
        <taxon>Stramenopiles</taxon>
        <taxon>Ochrophyta</taxon>
        <taxon>Eustigmatophyceae</taxon>
        <taxon>Eustigmatales</taxon>
        <taxon>Monodopsidaceae</taxon>
        <taxon>Nannochloropsis</taxon>
    </lineage>
</organism>
<dbReference type="InterPro" id="IPR018108">
    <property type="entry name" value="MCP_transmembrane"/>
</dbReference>
<evidence type="ECO:0000256" key="3">
    <source>
        <dbReference type="ARBA" id="ARBA00022448"/>
    </source>
</evidence>
<dbReference type="GO" id="GO:0016020">
    <property type="term" value="C:membrane"/>
    <property type="evidence" value="ECO:0007669"/>
    <property type="project" value="UniProtKB-SubCell"/>
</dbReference>
<feature type="repeat" description="Solcar" evidence="8">
    <location>
        <begin position="203"/>
        <end position="285"/>
    </location>
</feature>
<keyword evidence="6" id="KW-1133">Transmembrane helix</keyword>
<evidence type="ECO:0000256" key="4">
    <source>
        <dbReference type="ARBA" id="ARBA00022692"/>
    </source>
</evidence>
<evidence type="ECO:0000256" key="9">
    <source>
        <dbReference type="RuleBase" id="RU000488"/>
    </source>
</evidence>
<feature type="compositionally biased region" description="Polar residues" evidence="10">
    <location>
        <begin position="91"/>
        <end position="105"/>
    </location>
</feature>
<dbReference type="EMBL" id="AZIL01000650">
    <property type="protein sequence ID" value="EWM26453.1"/>
    <property type="molecule type" value="Genomic_DNA"/>
</dbReference>
<dbReference type="Pfam" id="PF00153">
    <property type="entry name" value="Mito_carr"/>
    <property type="match status" value="3"/>
</dbReference>
<proteinExistence type="inferred from homology"/>
<dbReference type="Proteomes" id="UP000019335">
    <property type="component" value="Chromosome 9"/>
</dbReference>
<sequence length="436" mass="46302">MNKACALLPETMFYTTYAISTIHRAGCRLITMRRPLQLLLACYCLLALPVSSTASASSPGSVIKVTDSARAYKKKDVSKTALTQLRRIQGGASSASPVPTGSSPGQRGPDGKVIPTAGQAFLTGLLSGAVAGITVDLTLFPLDTIKTRLQASANTKFSLDLLRGVYDGVGPGLVASAPACAAFFGAYDSFKRGLSARFPDPKCAPLVNMVAAAGGDLTQSVVRVPFEVVKQRMQAGVERTWREAVRNIMASTGPRGFFAGWSALALRDLPFDIIEFPLYEALKDVWAERKGGKLETWESSVCGSLAGGIAAGLTTPLDVVKTRLMTQRRDSGQVYAGLLDCLVRVAREEGIGALYKGLVPRVVNIALGGAIFFGAYEAFKSVADRALVQRDLDVGEWWTGVKARAHEMRTRQFSQGVGGALTRQKGGGGGMGKKVM</sequence>
<dbReference type="InterPro" id="IPR023395">
    <property type="entry name" value="MCP_dom_sf"/>
</dbReference>
<feature type="repeat" description="Solcar" evidence="8">
    <location>
        <begin position="119"/>
        <end position="193"/>
    </location>
</feature>
<comment type="caution">
    <text evidence="11">The sequence shown here is derived from an EMBL/GenBank/DDBJ whole genome shotgun (WGS) entry which is preliminary data.</text>
</comment>
<evidence type="ECO:0000256" key="8">
    <source>
        <dbReference type="PROSITE-ProRule" id="PRU00282"/>
    </source>
</evidence>
<keyword evidence="7 8" id="KW-0472">Membrane</keyword>
<keyword evidence="12" id="KW-1185">Reference proteome</keyword>
<dbReference type="Gene3D" id="1.50.40.10">
    <property type="entry name" value="Mitochondrial carrier domain"/>
    <property type="match status" value="1"/>
</dbReference>
<feature type="region of interest" description="Disordered" evidence="10">
    <location>
        <begin position="89"/>
        <end position="110"/>
    </location>
</feature>
<gene>
    <name evidence="11" type="ORF">Naga_100144g8</name>
</gene>
<keyword evidence="4 8" id="KW-0812">Transmembrane</keyword>
<comment type="subcellular location">
    <subcellularLocation>
        <location evidence="1">Membrane</location>
        <topology evidence="1">Multi-pass membrane protein</topology>
    </subcellularLocation>
</comment>
<evidence type="ECO:0000256" key="10">
    <source>
        <dbReference type="SAM" id="MobiDB-lite"/>
    </source>
</evidence>
<reference evidence="11 12" key="1">
    <citation type="journal article" date="2014" name="Mol. Plant">
        <title>Chromosome Scale Genome Assembly and Transcriptome Profiling of Nannochloropsis gaditana in Nitrogen Depletion.</title>
        <authorList>
            <person name="Corteggiani Carpinelli E."/>
            <person name="Telatin A."/>
            <person name="Vitulo N."/>
            <person name="Forcato C."/>
            <person name="D'Angelo M."/>
            <person name="Schiavon R."/>
            <person name="Vezzi A."/>
            <person name="Giacometti G.M."/>
            <person name="Morosinotto T."/>
            <person name="Valle G."/>
        </authorList>
    </citation>
    <scope>NUCLEOTIDE SEQUENCE [LARGE SCALE GENOMIC DNA]</scope>
    <source>
        <strain evidence="11 12">B-31</strain>
    </source>
</reference>
<keyword evidence="3 9" id="KW-0813">Transport</keyword>
<accession>W7TSH7</accession>
<dbReference type="OrthoDB" id="190053at2759"/>
<protein>
    <submittedName>
        <fullName evidence="11">S-adenosylmethionine mitochondrial carrier protein</fullName>
    </submittedName>
</protein>
<evidence type="ECO:0000256" key="5">
    <source>
        <dbReference type="ARBA" id="ARBA00022737"/>
    </source>
</evidence>
<evidence type="ECO:0000256" key="2">
    <source>
        <dbReference type="ARBA" id="ARBA00006375"/>
    </source>
</evidence>
<dbReference type="SUPFAM" id="SSF103506">
    <property type="entry name" value="Mitochondrial carrier"/>
    <property type="match status" value="1"/>
</dbReference>
<keyword evidence="5" id="KW-0677">Repeat</keyword>